<keyword evidence="3" id="KW-1185">Reference proteome</keyword>
<reference evidence="3" key="1">
    <citation type="submission" date="2013-01" db="EMBL/GenBank/DDBJ databases">
        <title>Draft Genome Sequence of a Mulberry Tree, Morus notabilis C.K. Schneid.</title>
        <authorList>
            <person name="He N."/>
            <person name="Zhao S."/>
        </authorList>
    </citation>
    <scope>NUCLEOTIDE SEQUENCE</scope>
</reference>
<feature type="region of interest" description="Disordered" evidence="1">
    <location>
        <begin position="1"/>
        <end position="90"/>
    </location>
</feature>
<accession>W9QYE4</accession>
<evidence type="ECO:0000313" key="2">
    <source>
        <dbReference type="EMBL" id="EXB58296.1"/>
    </source>
</evidence>
<sequence>MMGGLGLAPNPNELQTIHRAKTGAGRSRGPQPQQRSKGDSYAYTATKPHEPSIDQMPQTAQPRQNPSTTDPLKTTTLESTMPPSLPSRHPVRFWHPYSTAVSNRLLSL</sequence>
<protein>
    <submittedName>
        <fullName evidence="2">Uncharacterized protein</fullName>
    </submittedName>
</protein>
<evidence type="ECO:0000256" key="1">
    <source>
        <dbReference type="SAM" id="MobiDB-lite"/>
    </source>
</evidence>
<gene>
    <name evidence="2" type="ORF">L484_015630</name>
</gene>
<evidence type="ECO:0000313" key="3">
    <source>
        <dbReference type="Proteomes" id="UP000030645"/>
    </source>
</evidence>
<dbReference type="AlphaFoldDB" id="W9QYE4"/>
<dbReference type="Proteomes" id="UP000030645">
    <property type="component" value="Unassembled WGS sequence"/>
</dbReference>
<proteinExistence type="predicted"/>
<feature type="compositionally biased region" description="Polar residues" evidence="1">
    <location>
        <begin position="55"/>
        <end position="82"/>
    </location>
</feature>
<dbReference type="EMBL" id="KE344357">
    <property type="protein sequence ID" value="EXB58296.1"/>
    <property type="molecule type" value="Genomic_DNA"/>
</dbReference>
<name>W9QYE4_9ROSA</name>
<organism evidence="2 3">
    <name type="scientific">Morus notabilis</name>
    <dbReference type="NCBI Taxonomy" id="981085"/>
    <lineage>
        <taxon>Eukaryota</taxon>
        <taxon>Viridiplantae</taxon>
        <taxon>Streptophyta</taxon>
        <taxon>Embryophyta</taxon>
        <taxon>Tracheophyta</taxon>
        <taxon>Spermatophyta</taxon>
        <taxon>Magnoliopsida</taxon>
        <taxon>eudicotyledons</taxon>
        <taxon>Gunneridae</taxon>
        <taxon>Pentapetalae</taxon>
        <taxon>rosids</taxon>
        <taxon>fabids</taxon>
        <taxon>Rosales</taxon>
        <taxon>Moraceae</taxon>
        <taxon>Moreae</taxon>
        <taxon>Morus</taxon>
    </lineage>
</organism>